<evidence type="ECO:0000256" key="3">
    <source>
        <dbReference type="ARBA" id="ARBA00022722"/>
    </source>
</evidence>
<dbReference type="GO" id="GO:0003964">
    <property type="term" value="F:RNA-directed DNA polymerase activity"/>
    <property type="evidence" value="ECO:0007669"/>
    <property type="project" value="UniProtKB-KW"/>
</dbReference>
<dbReference type="PANTHER" id="PTHR37984">
    <property type="entry name" value="PROTEIN CBG26694"/>
    <property type="match status" value="1"/>
</dbReference>
<evidence type="ECO:0000259" key="7">
    <source>
        <dbReference type="PROSITE" id="PS50878"/>
    </source>
</evidence>
<comment type="caution">
    <text evidence="8">The sequence shown here is derived from an EMBL/GenBank/DDBJ whole genome shotgun (WGS) entry which is preliminary data.</text>
</comment>
<keyword evidence="4" id="KW-0255">Endonuclease</keyword>
<keyword evidence="2" id="KW-0808">Transferase</keyword>
<dbReference type="SUPFAM" id="SSF56672">
    <property type="entry name" value="DNA/RNA polymerases"/>
    <property type="match status" value="1"/>
</dbReference>
<keyword evidence="9" id="KW-1185">Reference proteome</keyword>
<dbReference type="PANTHER" id="PTHR37984:SF5">
    <property type="entry name" value="PROTEIN NYNRIN-LIKE"/>
    <property type="match status" value="1"/>
</dbReference>
<dbReference type="Gene3D" id="3.30.70.270">
    <property type="match status" value="2"/>
</dbReference>
<dbReference type="Pfam" id="PF00078">
    <property type="entry name" value="RVT_1"/>
    <property type="match status" value="1"/>
</dbReference>
<dbReference type="Gene3D" id="3.10.10.10">
    <property type="entry name" value="HIV Type 1 Reverse Transcriptase, subunit A, domain 1"/>
    <property type="match status" value="1"/>
</dbReference>
<keyword evidence="2" id="KW-0548">Nucleotidyltransferase</keyword>
<proteinExistence type="predicted"/>
<dbReference type="AlphaFoldDB" id="A0AAV6ULB8"/>
<dbReference type="InterPro" id="IPR043502">
    <property type="entry name" value="DNA/RNA_pol_sf"/>
</dbReference>
<evidence type="ECO:0000313" key="9">
    <source>
        <dbReference type="Proteomes" id="UP000827092"/>
    </source>
</evidence>
<protein>
    <recommendedName>
        <fullName evidence="1">RNA-directed DNA polymerase</fullName>
        <ecNumber evidence="1">2.7.7.49</ecNumber>
    </recommendedName>
</protein>
<reference evidence="8 9" key="1">
    <citation type="journal article" date="2022" name="Nat. Ecol. Evol.">
        <title>A masculinizing supergene underlies an exaggerated male reproductive morph in a spider.</title>
        <authorList>
            <person name="Hendrickx F."/>
            <person name="De Corte Z."/>
            <person name="Sonet G."/>
            <person name="Van Belleghem S.M."/>
            <person name="Kostlbacher S."/>
            <person name="Vangestel C."/>
        </authorList>
    </citation>
    <scope>NUCLEOTIDE SEQUENCE [LARGE SCALE GENOMIC DNA]</scope>
    <source>
        <strain evidence="8">W744_W776</strain>
    </source>
</reference>
<dbReference type="CDD" id="cd09274">
    <property type="entry name" value="RNase_HI_RT_Ty3"/>
    <property type="match status" value="1"/>
</dbReference>
<dbReference type="InterPro" id="IPR043128">
    <property type="entry name" value="Rev_trsase/Diguanyl_cyclase"/>
</dbReference>
<evidence type="ECO:0000256" key="2">
    <source>
        <dbReference type="ARBA" id="ARBA00022695"/>
    </source>
</evidence>
<sequence length="574" mass="66580">MEDVRTKRIREKRRQLLKDSDFQLDHLEENTKRLVLRLVREYADVFSTTISTIGRTSCVQPEFSVKTEELTSAKYFPVPQALRETLRENLDEMLEAQIIEPSNSFITFPLVMVKKKSKPNTEQQYRICIDFRALNKLVNYSTHPLPLMNAEVDKISGSKYFSTVDLSQSFFQITLKDEQKQFTAFQTPFGAFQFRSLPMGAVFSAATLQKLSDKILAPLKELNIANFVDDFAFGAQDINEMLFKLEKFFIQLQLYNLTISPSKCKFCMTSVNFLGFSIDKNGSRPSNENLVKIAQFKVPKNVKQVRGMLGLCSYFRRYIKGFSEIAAPLTELTKKRGRFQWTPEAQQAFEELKWRLDRAPVLIKPDFNREFILSTDASTKAIGGCLSQLDEKTGVKLPIAYYSKKLNDNQRKYPIYELELFALTENIRAFKHYVYGRRFKVEIDNKALFQIKTLDNPGNRVTRQILKLQEYDIEYVLIKSKENLVADLLSRQEIDHKSEVRDPTLEINNIAIEVPSLEEIQREQWVDPETKFMLQQRDTTKDAPLIPKIQSRDDEGIALKSNLPYNNLQDSEDK</sequence>
<evidence type="ECO:0000256" key="4">
    <source>
        <dbReference type="ARBA" id="ARBA00022759"/>
    </source>
</evidence>
<dbReference type="FunFam" id="3.10.20.370:FF:000001">
    <property type="entry name" value="Retrovirus-related Pol polyprotein from transposon 17.6-like protein"/>
    <property type="match status" value="1"/>
</dbReference>
<dbReference type="InterPro" id="IPR050951">
    <property type="entry name" value="Retrovirus_Pol_polyprotein"/>
</dbReference>
<dbReference type="EC" id="2.7.7.49" evidence="1"/>
<name>A0AAV6ULB8_9ARAC</name>
<evidence type="ECO:0000313" key="8">
    <source>
        <dbReference type="EMBL" id="KAG8184448.1"/>
    </source>
</evidence>
<keyword evidence="5" id="KW-0695">RNA-directed DNA polymerase</keyword>
<keyword evidence="4" id="KW-0378">Hydrolase</keyword>
<keyword evidence="3" id="KW-0540">Nuclease</keyword>
<dbReference type="FunFam" id="3.30.70.270:FF:000020">
    <property type="entry name" value="Transposon Tf2-6 polyprotein-like Protein"/>
    <property type="match status" value="1"/>
</dbReference>
<feature type="domain" description="Reverse transcriptase" evidence="7">
    <location>
        <begin position="94"/>
        <end position="278"/>
    </location>
</feature>
<dbReference type="EMBL" id="JAFNEN010000372">
    <property type="protein sequence ID" value="KAG8184448.1"/>
    <property type="molecule type" value="Genomic_DNA"/>
</dbReference>
<dbReference type="Proteomes" id="UP000827092">
    <property type="component" value="Unassembled WGS sequence"/>
</dbReference>
<evidence type="ECO:0000256" key="1">
    <source>
        <dbReference type="ARBA" id="ARBA00012493"/>
    </source>
</evidence>
<organism evidence="8 9">
    <name type="scientific">Oedothorax gibbosus</name>
    <dbReference type="NCBI Taxonomy" id="931172"/>
    <lineage>
        <taxon>Eukaryota</taxon>
        <taxon>Metazoa</taxon>
        <taxon>Ecdysozoa</taxon>
        <taxon>Arthropoda</taxon>
        <taxon>Chelicerata</taxon>
        <taxon>Arachnida</taxon>
        <taxon>Araneae</taxon>
        <taxon>Araneomorphae</taxon>
        <taxon>Entelegynae</taxon>
        <taxon>Araneoidea</taxon>
        <taxon>Linyphiidae</taxon>
        <taxon>Erigoninae</taxon>
        <taxon>Oedothorax</taxon>
    </lineage>
</organism>
<gene>
    <name evidence="8" type="ORF">JTE90_002297</name>
</gene>
<dbReference type="InterPro" id="IPR000477">
    <property type="entry name" value="RT_dom"/>
</dbReference>
<dbReference type="GO" id="GO:0004519">
    <property type="term" value="F:endonuclease activity"/>
    <property type="evidence" value="ECO:0007669"/>
    <property type="project" value="UniProtKB-KW"/>
</dbReference>
<evidence type="ECO:0000256" key="6">
    <source>
        <dbReference type="ARBA" id="ARBA00023268"/>
    </source>
</evidence>
<dbReference type="CDD" id="cd01647">
    <property type="entry name" value="RT_LTR"/>
    <property type="match status" value="1"/>
</dbReference>
<dbReference type="PROSITE" id="PS50878">
    <property type="entry name" value="RT_POL"/>
    <property type="match status" value="1"/>
</dbReference>
<dbReference type="InterPro" id="IPR041577">
    <property type="entry name" value="RT_RNaseH_2"/>
</dbReference>
<dbReference type="Pfam" id="PF17919">
    <property type="entry name" value="RT_RNaseH_2"/>
    <property type="match status" value="1"/>
</dbReference>
<evidence type="ECO:0000256" key="5">
    <source>
        <dbReference type="ARBA" id="ARBA00022918"/>
    </source>
</evidence>
<accession>A0AAV6ULB8</accession>
<keyword evidence="6" id="KW-0511">Multifunctional enzyme</keyword>